<sequence length="495" mass="55271">MGGLHSGRRGRIGDLCGSGNGAPLASGSGILHVEAVQDARRQIWQDLPAFPALGALNAWLEARCLDCWERLQHIELARSIAEVHASERPHLTAGCRRRTFVIPLSDMTVPYGRHTMRLTDLHHYVAHALGGSAGERMAERLRCPVSADTLIRRLLSRMSGKPSARSPRVLGVDDWAWRRGHHYGTILVDLEKNDVVNLLPDRQADTLAAWLVQNPGIEIIARDRAGAYADACCRGAPSTVQVTDRWHLLRNLSDAFVAVVDRYARTATQITQKLCQSASTDTGMRAQPSYLQKAQAPTRNASQAAQSKRETRFNEALALKAEGHDLQAIADMIGVERKTLRRWFRLGHAPTWKRTTTKPGILAPYTDYLDRRWHEGCHTATTLWRELVSQGFTGKYGIVWKWLTIRQAASPQMQNLLCRKSEDNLRFLLKAGRDTLLSRLVPALERDAAAIQASLVTSWTTSPVKGQISRLKMIKRTMFGRAGFELLRARVLPIS</sequence>
<comment type="caution">
    <text evidence="2">The sequence shown here is derived from an EMBL/GenBank/DDBJ whole genome shotgun (WGS) entry which is preliminary data.</text>
</comment>
<gene>
    <name evidence="2" type="ORF">MSKU9_2323</name>
</gene>
<evidence type="ECO:0000259" key="1">
    <source>
        <dbReference type="Pfam" id="PF01610"/>
    </source>
</evidence>
<dbReference type="PANTHER" id="PTHR33498:SF1">
    <property type="entry name" value="TRANSPOSASE FOR INSERTION SEQUENCE ELEMENT IS1557"/>
    <property type="match status" value="1"/>
</dbReference>
<dbReference type="AlphaFoldDB" id="A0A4V0WMM4"/>
<dbReference type="EMBL" id="BDLU01000053">
    <property type="protein sequence ID" value="GCE84182.1"/>
    <property type="molecule type" value="Genomic_DNA"/>
</dbReference>
<evidence type="ECO:0000313" key="3">
    <source>
        <dbReference type="Proteomes" id="UP000315095"/>
    </source>
</evidence>
<keyword evidence="3" id="KW-1185">Reference proteome</keyword>
<name>A0A4V0WMM4_9PROT</name>
<organism evidence="2 3">
    <name type="scientific">Komagataeibacter diospyri</name>
    <dbReference type="NCBI Taxonomy" id="1932662"/>
    <lineage>
        <taxon>Bacteria</taxon>
        <taxon>Pseudomonadati</taxon>
        <taxon>Pseudomonadota</taxon>
        <taxon>Alphaproteobacteria</taxon>
        <taxon>Acetobacterales</taxon>
        <taxon>Acetobacteraceae</taxon>
        <taxon>Komagataeibacter</taxon>
    </lineage>
</organism>
<dbReference type="InterPro" id="IPR047951">
    <property type="entry name" value="Transpos_ISL3"/>
</dbReference>
<dbReference type="NCBIfam" id="NF033550">
    <property type="entry name" value="transpos_ISL3"/>
    <property type="match status" value="1"/>
</dbReference>
<proteinExistence type="predicted"/>
<dbReference type="PANTHER" id="PTHR33498">
    <property type="entry name" value="TRANSPOSASE FOR INSERTION SEQUENCE ELEMENT IS1557"/>
    <property type="match status" value="1"/>
</dbReference>
<dbReference type="InterPro" id="IPR002560">
    <property type="entry name" value="Transposase_DDE"/>
</dbReference>
<protein>
    <submittedName>
        <fullName evidence="2">Transposase</fullName>
    </submittedName>
</protein>
<reference evidence="3" key="1">
    <citation type="submission" date="2017-01" db="EMBL/GenBank/DDBJ databases">
        <title>Komagataeibacter sp. MSKU9 whole genome sequencing project.</title>
        <authorList>
            <person name="Matsutani M."/>
            <person name="Naloka K."/>
            <person name="Theeragool G."/>
            <person name="Yakushi T."/>
            <person name="Matsushita K."/>
        </authorList>
    </citation>
    <scope>NUCLEOTIDE SEQUENCE [LARGE SCALE GENOMIC DNA]</scope>
    <source>
        <strain evidence="3">MSKU9</strain>
    </source>
</reference>
<dbReference type="Proteomes" id="UP000315095">
    <property type="component" value="Unassembled WGS sequence"/>
</dbReference>
<accession>A0A4V0WMM4</accession>
<dbReference type="Pfam" id="PF01610">
    <property type="entry name" value="DDE_Tnp_ISL3"/>
    <property type="match status" value="1"/>
</dbReference>
<feature type="domain" description="Transposase IS204/IS1001/IS1096/IS1165 DDE" evidence="1">
    <location>
        <begin position="170"/>
        <end position="322"/>
    </location>
</feature>
<evidence type="ECO:0000313" key="2">
    <source>
        <dbReference type="EMBL" id="GCE84182.1"/>
    </source>
</evidence>